<dbReference type="RefSeq" id="WP_073516211.1">
    <property type="nucleotide sequence ID" value="NZ_MPOM01000002.1"/>
</dbReference>
<evidence type="ECO:0000313" key="1">
    <source>
        <dbReference type="EMBL" id="OKA41695.1"/>
    </source>
</evidence>
<reference evidence="1 2" key="1">
    <citation type="submission" date="2016-11" db="EMBL/GenBank/DDBJ databases">
        <title>Identification of Bacillus cereus isolated from egg-white.</title>
        <authorList>
            <person name="Soni A."/>
            <person name="Oey I."/>
            <person name="Silcock P."/>
            <person name="Bremer P."/>
        </authorList>
    </citation>
    <scope>NUCLEOTIDE SEQUENCE [LARGE SCALE GENOMIC DNA]</scope>
    <source>
        <strain evidence="1 2">NZAS03</strain>
    </source>
</reference>
<comment type="caution">
    <text evidence="1">The sequence shown here is derived from an EMBL/GenBank/DDBJ whole genome shotgun (WGS) entry which is preliminary data.</text>
</comment>
<sequence length="213" mass="24235">MYNCMNQETLITIIPTSRHGKAYDIAKVEATFQLNEPITETDSLLVPPQMELIPQDIFEILKLSHVNLAPMTESYINEALSDFATESSDPNRDKETKEDAMLGLVRKYLTKVVPEQIGSDYFYRVSYEYALYPNENGSYFLYATVPFKGFNMPATSQIRFISILPTGSTVVSTTGVDINQQSLQADQDDVANGKPVVSYFWQNDPDFMVEYRY</sequence>
<proteinExistence type="predicted"/>
<gene>
    <name evidence="1" type="ORF">BJR07_07215</name>
</gene>
<protein>
    <submittedName>
        <fullName evidence="1">Uncharacterized protein</fullName>
    </submittedName>
</protein>
<name>A0A1C4EIL8_BACCE</name>
<dbReference type="Proteomes" id="UP000186535">
    <property type="component" value="Unassembled WGS sequence"/>
</dbReference>
<organism evidence="1 2">
    <name type="scientific">Bacillus cereus</name>
    <dbReference type="NCBI Taxonomy" id="1396"/>
    <lineage>
        <taxon>Bacteria</taxon>
        <taxon>Bacillati</taxon>
        <taxon>Bacillota</taxon>
        <taxon>Bacilli</taxon>
        <taxon>Bacillales</taxon>
        <taxon>Bacillaceae</taxon>
        <taxon>Bacillus</taxon>
        <taxon>Bacillus cereus group</taxon>
    </lineage>
</organism>
<dbReference type="EMBL" id="MPON01000001">
    <property type="protein sequence ID" value="OKA41695.1"/>
    <property type="molecule type" value="Genomic_DNA"/>
</dbReference>
<accession>A0A1C4EIL8</accession>
<evidence type="ECO:0000313" key="2">
    <source>
        <dbReference type="Proteomes" id="UP000186535"/>
    </source>
</evidence>
<dbReference type="AlphaFoldDB" id="A0A1C4EIL8"/>